<gene>
    <name evidence="1" type="ORF">RRG08_055814</name>
</gene>
<name>A0AAE1AXT9_9GAST</name>
<dbReference type="AlphaFoldDB" id="A0AAE1AXT9"/>
<dbReference type="Proteomes" id="UP001283361">
    <property type="component" value="Unassembled WGS sequence"/>
</dbReference>
<reference evidence="1" key="1">
    <citation type="journal article" date="2023" name="G3 (Bethesda)">
        <title>A reference genome for the long-term kleptoplast-retaining sea slug Elysia crispata morphotype clarki.</title>
        <authorList>
            <person name="Eastman K.E."/>
            <person name="Pendleton A.L."/>
            <person name="Shaikh M.A."/>
            <person name="Suttiyut T."/>
            <person name="Ogas R."/>
            <person name="Tomko P."/>
            <person name="Gavelis G."/>
            <person name="Widhalm J.R."/>
            <person name="Wisecaver J.H."/>
        </authorList>
    </citation>
    <scope>NUCLEOTIDE SEQUENCE</scope>
    <source>
        <strain evidence="1">ECLA1</strain>
    </source>
</reference>
<keyword evidence="2" id="KW-1185">Reference proteome</keyword>
<evidence type="ECO:0000313" key="1">
    <source>
        <dbReference type="EMBL" id="KAK3795251.1"/>
    </source>
</evidence>
<accession>A0AAE1AXT9</accession>
<protein>
    <submittedName>
        <fullName evidence="1">Uncharacterized protein</fullName>
    </submittedName>
</protein>
<dbReference type="EMBL" id="JAWDGP010001076">
    <property type="protein sequence ID" value="KAK3795251.1"/>
    <property type="molecule type" value="Genomic_DNA"/>
</dbReference>
<proteinExistence type="predicted"/>
<evidence type="ECO:0000313" key="2">
    <source>
        <dbReference type="Proteomes" id="UP001283361"/>
    </source>
</evidence>
<organism evidence="1 2">
    <name type="scientific">Elysia crispata</name>
    <name type="common">lettuce slug</name>
    <dbReference type="NCBI Taxonomy" id="231223"/>
    <lineage>
        <taxon>Eukaryota</taxon>
        <taxon>Metazoa</taxon>
        <taxon>Spiralia</taxon>
        <taxon>Lophotrochozoa</taxon>
        <taxon>Mollusca</taxon>
        <taxon>Gastropoda</taxon>
        <taxon>Heterobranchia</taxon>
        <taxon>Euthyneura</taxon>
        <taxon>Panpulmonata</taxon>
        <taxon>Sacoglossa</taxon>
        <taxon>Placobranchoidea</taxon>
        <taxon>Plakobranchidae</taxon>
        <taxon>Elysia</taxon>
    </lineage>
</organism>
<comment type="caution">
    <text evidence="1">The sequence shown here is derived from an EMBL/GenBank/DDBJ whole genome shotgun (WGS) entry which is preliminary data.</text>
</comment>
<sequence>MTDIQESQAGRFIVKRCVNEATCYNDWFILSSDQNDCLNFDPRLPADNLDCHFCCVSDNCNTGTKPADSSLYNP</sequence>